<reference evidence="8 9" key="1">
    <citation type="submission" date="2020-01" db="EMBL/GenBank/DDBJ databases">
        <title>Jiella pacifica sp. nov.</title>
        <authorList>
            <person name="Xue Z."/>
            <person name="Zhu S."/>
            <person name="Chen J."/>
            <person name="Yang J."/>
        </authorList>
    </citation>
    <scope>NUCLEOTIDE SEQUENCE [LARGE SCALE GENOMIC DNA]</scope>
    <source>
        <strain evidence="8 9">40Bstr34</strain>
    </source>
</reference>
<dbReference type="EMBL" id="JAAAMG010000006">
    <property type="protein sequence ID" value="NDW04655.1"/>
    <property type="molecule type" value="Genomic_DNA"/>
</dbReference>
<dbReference type="InterPro" id="IPR029039">
    <property type="entry name" value="Flavoprotein-like_sf"/>
</dbReference>
<dbReference type="AlphaFoldDB" id="A0A6N9T382"/>
<comment type="cofactor">
    <cofactor evidence="6">
        <name>FMN</name>
        <dbReference type="ChEBI" id="CHEBI:58210"/>
    </cofactor>
    <text evidence="6">Binds 1 FMN per subunit.</text>
</comment>
<keyword evidence="4 6" id="KW-0520">NAD</keyword>
<gene>
    <name evidence="6" type="primary">azoR</name>
    <name evidence="8" type="ORF">GTK09_09465</name>
</gene>
<comment type="subunit">
    <text evidence="6">Homodimer.</text>
</comment>
<comment type="function">
    <text evidence="6">Quinone reductase that provides resistance to thiol-specific stress caused by electrophilic quinones.</text>
</comment>
<dbReference type="InterPro" id="IPR050104">
    <property type="entry name" value="FMN-dep_NADH:Q_OxRdtase_AzoR1"/>
</dbReference>
<dbReference type="Gene3D" id="3.40.50.360">
    <property type="match status" value="1"/>
</dbReference>
<dbReference type="PANTHER" id="PTHR43741:SF4">
    <property type="entry name" value="FMN-DEPENDENT NADH:QUINONE OXIDOREDUCTASE"/>
    <property type="match status" value="1"/>
</dbReference>
<comment type="caution">
    <text evidence="6">Lacks conserved residue(s) required for the propagation of feature annotation.</text>
</comment>
<sequence>MKLLHVDSSILGENSVSRTLSKATVERLRSEIPGLEVTYRDLVAQPISHLTAHHLAGPDQDPPSDQSLRDDLKRGGAALEEFLAADIVVIGVGFYNFSIPSQLKAWIDRIAARGKTFRYTENGPEGLAGDKRVILTISRGGFYGAGTPIQSFEHAETYLRAVFSFLGIMDIEVIAAEGINTGPEQREKATNDALATIEGLRAA</sequence>
<evidence type="ECO:0000259" key="7">
    <source>
        <dbReference type="Pfam" id="PF02525"/>
    </source>
</evidence>
<dbReference type="EC" id="1.7.1.17" evidence="6"/>
<dbReference type="GO" id="GO:0016652">
    <property type="term" value="F:oxidoreductase activity, acting on NAD(P)H as acceptor"/>
    <property type="evidence" value="ECO:0007669"/>
    <property type="project" value="UniProtKB-UniRule"/>
</dbReference>
<feature type="binding site" evidence="6">
    <location>
        <position position="9"/>
    </location>
    <ligand>
        <name>FMN</name>
        <dbReference type="ChEBI" id="CHEBI:58210"/>
    </ligand>
</feature>
<keyword evidence="2 6" id="KW-0288">FMN</keyword>
<comment type="function">
    <text evidence="6">Also exhibits azoreductase activity. Catalyzes the reductive cleavage of the azo bond in aromatic azo compounds to the corresponding amines.</text>
</comment>
<comment type="caution">
    <text evidence="8">The sequence shown here is derived from an EMBL/GenBank/DDBJ whole genome shotgun (WGS) entry which is preliminary data.</text>
</comment>
<comment type="catalytic activity">
    <reaction evidence="5">
        <text>N,N-dimethyl-1,4-phenylenediamine + anthranilate + 2 NAD(+) = 2-(4-dimethylaminophenyl)diazenylbenzoate + 2 NADH + 2 H(+)</text>
        <dbReference type="Rhea" id="RHEA:55872"/>
        <dbReference type="ChEBI" id="CHEBI:15378"/>
        <dbReference type="ChEBI" id="CHEBI:15783"/>
        <dbReference type="ChEBI" id="CHEBI:16567"/>
        <dbReference type="ChEBI" id="CHEBI:57540"/>
        <dbReference type="ChEBI" id="CHEBI:57945"/>
        <dbReference type="ChEBI" id="CHEBI:71579"/>
        <dbReference type="EC" id="1.7.1.17"/>
    </reaction>
    <physiologicalReaction direction="right-to-left" evidence="5">
        <dbReference type="Rhea" id="RHEA:55874"/>
    </physiologicalReaction>
</comment>
<evidence type="ECO:0000313" key="8">
    <source>
        <dbReference type="EMBL" id="NDW04655.1"/>
    </source>
</evidence>
<dbReference type="HAMAP" id="MF_01216">
    <property type="entry name" value="Azoreductase_type1"/>
    <property type="match status" value="1"/>
</dbReference>
<evidence type="ECO:0000256" key="6">
    <source>
        <dbReference type="HAMAP-Rule" id="MF_01216"/>
    </source>
</evidence>
<dbReference type="Pfam" id="PF02525">
    <property type="entry name" value="Flavodoxin_2"/>
    <property type="match status" value="1"/>
</dbReference>
<dbReference type="GO" id="GO:0009055">
    <property type="term" value="F:electron transfer activity"/>
    <property type="evidence" value="ECO:0007669"/>
    <property type="project" value="UniProtKB-UniRule"/>
</dbReference>
<accession>A0A6N9T382</accession>
<dbReference type="InterPro" id="IPR023048">
    <property type="entry name" value="NADH:quinone_OxRdtase_FMN_depd"/>
</dbReference>
<comment type="similarity">
    <text evidence="6">Belongs to the azoreductase type 1 family.</text>
</comment>
<keyword evidence="3 6" id="KW-0560">Oxidoreductase</keyword>
<dbReference type="RefSeq" id="WP_163462906.1">
    <property type="nucleotide sequence ID" value="NZ_JAAAMG010000006.1"/>
</dbReference>
<dbReference type="GO" id="GO:0016655">
    <property type="term" value="F:oxidoreductase activity, acting on NAD(P)H, quinone or similar compound as acceptor"/>
    <property type="evidence" value="ECO:0007669"/>
    <property type="project" value="InterPro"/>
</dbReference>
<evidence type="ECO:0000256" key="1">
    <source>
        <dbReference type="ARBA" id="ARBA00022630"/>
    </source>
</evidence>
<protein>
    <recommendedName>
        <fullName evidence="6">FMN dependent NADH:quinone oxidoreductase</fullName>
        <ecNumber evidence="6">1.6.5.-</ecNumber>
    </recommendedName>
    <alternativeName>
        <fullName evidence="6">Azo-dye reductase</fullName>
    </alternativeName>
    <alternativeName>
        <fullName evidence="6">FMN-dependent NADH-azo compound oxidoreductase</fullName>
    </alternativeName>
    <alternativeName>
        <fullName evidence="6">FMN-dependent NADH-azoreductase</fullName>
        <ecNumber evidence="6">1.7.1.17</ecNumber>
    </alternativeName>
</protein>
<keyword evidence="1 6" id="KW-0285">Flavoprotein</keyword>
<proteinExistence type="inferred from homology"/>
<dbReference type="Proteomes" id="UP000469011">
    <property type="component" value="Unassembled WGS sequence"/>
</dbReference>
<keyword evidence="9" id="KW-1185">Reference proteome</keyword>
<dbReference type="EC" id="1.6.5.-" evidence="6"/>
<feature type="domain" description="Flavodoxin-like fold" evidence="7">
    <location>
        <begin position="1"/>
        <end position="198"/>
    </location>
</feature>
<dbReference type="SUPFAM" id="SSF52218">
    <property type="entry name" value="Flavoproteins"/>
    <property type="match status" value="1"/>
</dbReference>
<dbReference type="InterPro" id="IPR003680">
    <property type="entry name" value="Flavodoxin_fold"/>
</dbReference>
<organism evidence="8 9">
    <name type="scientific">Jiella pacifica</name>
    <dbReference type="NCBI Taxonomy" id="2696469"/>
    <lineage>
        <taxon>Bacteria</taxon>
        <taxon>Pseudomonadati</taxon>
        <taxon>Pseudomonadota</taxon>
        <taxon>Alphaproteobacteria</taxon>
        <taxon>Hyphomicrobiales</taxon>
        <taxon>Aurantimonadaceae</taxon>
        <taxon>Jiella</taxon>
    </lineage>
</organism>
<dbReference type="GO" id="GO:0010181">
    <property type="term" value="F:FMN binding"/>
    <property type="evidence" value="ECO:0007669"/>
    <property type="project" value="UniProtKB-UniRule"/>
</dbReference>
<evidence type="ECO:0000256" key="2">
    <source>
        <dbReference type="ARBA" id="ARBA00022643"/>
    </source>
</evidence>
<comment type="catalytic activity">
    <reaction evidence="6">
        <text>2 a quinone + NADH + H(+) = 2 a 1,4-benzosemiquinone + NAD(+)</text>
        <dbReference type="Rhea" id="RHEA:65952"/>
        <dbReference type="ChEBI" id="CHEBI:15378"/>
        <dbReference type="ChEBI" id="CHEBI:57540"/>
        <dbReference type="ChEBI" id="CHEBI:57945"/>
        <dbReference type="ChEBI" id="CHEBI:132124"/>
        <dbReference type="ChEBI" id="CHEBI:134225"/>
    </reaction>
</comment>
<evidence type="ECO:0000313" key="9">
    <source>
        <dbReference type="Proteomes" id="UP000469011"/>
    </source>
</evidence>
<evidence type="ECO:0000256" key="4">
    <source>
        <dbReference type="ARBA" id="ARBA00023027"/>
    </source>
</evidence>
<evidence type="ECO:0000256" key="3">
    <source>
        <dbReference type="ARBA" id="ARBA00023002"/>
    </source>
</evidence>
<feature type="binding site" evidence="6">
    <location>
        <begin position="138"/>
        <end position="141"/>
    </location>
    <ligand>
        <name>FMN</name>
        <dbReference type="ChEBI" id="CHEBI:58210"/>
    </ligand>
</feature>
<feature type="binding site" evidence="6">
    <location>
        <begin position="15"/>
        <end position="17"/>
    </location>
    <ligand>
        <name>FMN</name>
        <dbReference type="ChEBI" id="CHEBI:58210"/>
    </ligand>
</feature>
<evidence type="ECO:0000256" key="5">
    <source>
        <dbReference type="ARBA" id="ARBA00048542"/>
    </source>
</evidence>
<dbReference type="PANTHER" id="PTHR43741">
    <property type="entry name" value="FMN-DEPENDENT NADH-AZOREDUCTASE 1"/>
    <property type="match status" value="1"/>
</dbReference>
<name>A0A6N9T382_9HYPH</name>